<dbReference type="GO" id="GO:0004674">
    <property type="term" value="F:protein serine/threonine kinase activity"/>
    <property type="evidence" value="ECO:0007669"/>
    <property type="project" value="UniProtKB-KW"/>
</dbReference>
<protein>
    <recommendedName>
        <fullName evidence="1">non-specific serine/threonine protein kinase</fullName>
        <ecNumber evidence="1">2.7.11.1</ecNumber>
    </recommendedName>
</protein>
<dbReference type="Proteomes" id="UP001159329">
    <property type="component" value="Unassembled WGS sequence"/>
</dbReference>
<dbReference type="Pfam" id="PF00069">
    <property type="entry name" value="Pkinase"/>
    <property type="match status" value="1"/>
</dbReference>
<evidence type="ECO:0000256" key="5">
    <source>
        <dbReference type="ARBA" id="ARBA00022777"/>
    </source>
</evidence>
<evidence type="ECO:0000259" key="9">
    <source>
        <dbReference type="PROSITE" id="PS50011"/>
    </source>
</evidence>
<dbReference type="PANTHER" id="PTHR24363:SF0">
    <property type="entry name" value="SERINE_THREONINE KINASE LIKE DOMAIN CONTAINING 1"/>
    <property type="match status" value="1"/>
</dbReference>
<evidence type="ECO:0000256" key="2">
    <source>
        <dbReference type="ARBA" id="ARBA00022527"/>
    </source>
</evidence>
<evidence type="ECO:0000256" key="1">
    <source>
        <dbReference type="ARBA" id="ARBA00012513"/>
    </source>
</evidence>
<dbReference type="RefSeq" id="WP_279694156.1">
    <property type="nucleotide sequence ID" value="NZ_JAOEEO010000001.1"/>
</dbReference>
<dbReference type="AlphaFoldDB" id="A0AA42I6R7"/>
<evidence type="ECO:0000313" key="10">
    <source>
        <dbReference type="EMBL" id="MDH0562302.1"/>
    </source>
</evidence>
<evidence type="ECO:0000256" key="8">
    <source>
        <dbReference type="ARBA" id="ARBA00048679"/>
    </source>
</evidence>
<dbReference type="EMBL" id="JAOEEO010000001">
    <property type="protein sequence ID" value="MDH0562302.1"/>
    <property type="molecule type" value="Genomic_DNA"/>
</dbReference>
<gene>
    <name evidence="10" type="ORF">N7644_01240</name>
</gene>
<keyword evidence="5 10" id="KW-0418">Kinase</keyword>
<comment type="catalytic activity">
    <reaction evidence="7">
        <text>L-threonyl-[protein] + ATP = O-phospho-L-threonyl-[protein] + ADP + H(+)</text>
        <dbReference type="Rhea" id="RHEA:46608"/>
        <dbReference type="Rhea" id="RHEA-COMP:11060"/>
        <dbReference type="Rhea" id="RHEA-COMP:11605"/>
        <dbReference type="ChEBI" id="CHEBI:15378"/>
        <dbReference type="ChEBI" id="CHEBI:30013"/>
        <dbReference type="ChEBI" id="CHEBI:30616"/>
        <dbReference type="ChEBI" id="CHEBI:61977"/>
        <dbReference type="ChEBI" id="CHEBI:456216"/>
        <dbReference type="EC" id="2.7.11.1"/>
    </reaction>
</comment>
<proteinExistence type="predicted"/>
<dbReference type="PANTHER" id="PTHR24363">
    <property type="entry name" value="SERINE/THREONINE PROTEIN KINASE"/>
    <property type="match status" value="1"/>
</dbReference>
<dbReference type="InterPro" id="IPR000719">
    <property type="entry name" value="Prot_kinase_dom"/>
</dbReference>
<name>A0AA42I6R7_9GAMM</name>
<keyword evidence="3" id="KW-0808">Transferase</keyword>
<organism evidence="10 11">
    <name type="scientific">Acinetobacter courvalinii</name>
    <dbReference type="NCBI Taxonomy" id="280147"/>
    <lineage>
        <taxon>Bacteria</taxon>
        <taxon>Pseudomonadati</taxon>
        <taxon>Pseudomonadota</taxon>
        <taxon>Gammaproteobacteria</taxon>
        <taxon>Moraxellales</taxon>
        <taxon>Moraxellaceae</taxon>
        <taxon>Acinetobacter</taxon>
    </lineage>
</organism>
<reference evidence="10" key="1">
    <citation type="submission" date="2022-09" db="EMBL/GenBank/DDBJ databases">
        <title>Intensive care unit water sources are persistently colonized with multi-drug resistant bacteria and are the site of extensive horizontal gene transfer of antibiotic resistance genes.</title>
        <authorList>
            <person name="Diorio-Toth L."/>
        </authorList>
    </citation>
    <scope>NUCLEOTIDE SEQUENCE</scope>
    <source>
        <strain evidence="10">GD04005</strain>
    </source>
</reference>
<dbReference type="Gene3D" id="1.10.510.10">
    <property type="entry name" value="Transferase(Phosphotransferase) domain 1"/>
    <property type="match status" value="1"/>
</dbReference>
<dbReference type="SMART" id="SM00220">
    <property type="entry name" value="S_TKc"/>
    <property type="match status" value="1"/>
</dbReference>
<sequence>MSFTTWICDPKSQLENLTLVTKAQSYAFGRRLYTFEINQQQYWLKFHRSNTHTGLRQALLDELEFYQQHAGQHFLLPHQIVQLNPFTPLLDCDGDEIGLITFAAQDFFTPIQDLSNIEELRQKLLKALDVLNELHQSGWIHGDLKAEHFRLYDNDCRLIDFEQTVRIGQSITTLDATPHYMAPELFQGAGKSVQSDLYALGIIVYEWLTQSRLHAKSYHDWAILHCQQLQIELPEHLQCFSPVLKGLLEKHVQHRFDSVDAIKTRLNTLNLL</sequence>
<evidence type="ECO:0000256" key="6">
    <source>
        <dbReference type="ARBA" id="ARBA00022840"/>
    </source>
</evidence>
<keyword evidence="2" id="KW-0723">Serine/threonine-protein kinase</keyword>
<comment type="catalytic activity">
    <reaction evidence="8">
        <text>L-seryl-[protein] + ATP = O-phospho-L-seryl-[protein] + ADP + H(+)</text>
        <dbReference type="Rhea" id="RHEA:17989"/>
        <dbReference type="Rhea" id="RHEA-COMP:9863"/>
        <dbReference type="Rhea" id="RHEA-COMP:11604"/>
        <dbReference type="ChEBI" id="CHEBI:15378"/>
        <dbReference type="ChEBI" id="CHEBI:29999"/>
        <dbReference type="ChEBI" id="CHEBI:30616"/>
        <dbReference type="ChEBI" id="CHEBI:83421"/>
        <dbReference type="ChEBI" id="CHEBI:456216"/>
        <dbReference type="EC" id="2.7.11.1"/>
    </reaction>
</comment>
<evidence type="ECO:0000256" key="7">
    <source>
        <dbReference type="ARBA" id="ARBA00047899"/>
    </source>
</evidence>
<dbReference type="InterPro" id="IPR011009">
    <property type="entry name" value="Kinase-like_dom_sf"/>
</dbReference>
<evidence type="ECO:0000256" key="4">
    <source>
        <dbReference type="ARBA" id="ARBA00022741"/>
    </source>
</evidence>
<dbReference type="GO" id="GO:0005524">
    <property type="term" value="F:ATP binding"/>
    <property type="evidence" value="ECO:0007669"/>
    <property type="project" value="UniProtKB-KW"/>
</dbReference>
<comment type="caution">
    <text evidence="10">The sequence shown here is derived from an EMBL/GenBank/DDBJ whole genome shotgun (WGS) entry which is preliminary data.</text>
</comment>
<dbReference type="PROSITE" id="PS50011">
    <property type="entry name" value="PROTEIN_KINASE_DOM"/>
    <property type="match status" value="1"/>
</dbReference>
<keyword evidence="4" id="KW-0547">Nucleotide-binding</keyword>
<accession>A0AA42I6R7</accession>
<evidence type="ECO:0000313" key="11">
    <source>
        <dbReference type="Proteomes" id="UP001159329"/>
    </source>
</evidence>
<keyword evidence="6" id="KW-0067">ATP-binding</keyword>
<feature type="domain" description="Protein kinase" evidence="9">
    <location>
        <begin position="17"/>
        <end position="272"/>
    </location>
</feature>
<dbReference type="SUPFAM" id="SSF56112">
    <property type="entry name" value="Protein kinase-like (PK-like)"/>
    <property type="match status" value="1"/>
</dbReference>
<evidence type="ECO:0000256" key="3">
    <source>
        <dbReference type="ARBA" id="ARBA00022679"/>
    </source>
</evidence>
<dbReference type="EC" id="2.7.11.1" evidence="1"/>